<protein>
    <submittedName>
        <fullName evidence="3">Cyn operon transcriptional activator</fullName>
    </submittedName>
</protein>
<keyword evidence="1" id="KW-0010">Activator</keyword>
<dbReference type="PANTHER" id="PTHR30293">
    <property type="entry name" value="TRANSCRIPTIONAL REGULATORY PROTEIN NAC-RELATED"/>
    <property type="match status" value="1"/>
</dbReference>
<dbReference type="Pfam" id="PF03466">
    <property type="entry name" value="LysR_substrate"/>
    <property type="match status" value="1"/>
</dbReference>
<dbReference type="GO" id="GO:2000142">
    <property type="term" value="P:regulation of DNA-templated transcription initiation"/>
    <property type="evidence" value="ECO:0007669"/>
    <property type="project" value="TreeGrafter"/>
</dbReference>
<evidence type="ECO:0000256" key="1">
    <source>
        <dbReference type="ARBA" id="ARBA00023159"/>
    </source>
</evidence>
<dbReference type="SUPFAM" id="SSF53850">
    <property type="entry name" value="Periplasmic binding protein-like II"/>
    <property type="match status" value="1"/>
</dbReference>
<dbReference type="PANTHER" id="PTHR30293:SF0">
    <property type="entry name" value="NITROGEN ASSIMILATION REGULATORY PROTEIN NAC"/>
    <property type="match status" value="1"/>
</dbReference>
<gene>
    <name evidence="3" type="primary">cynR_4</name>
    <name evidence="3" type="ORF">TM5383_01369</name>
</gene>
<organism evidence="3 4">
    <name type="scientific">Thalassovita mediterranea</name>
    <dbReference type="NCBI Taxonomy" id="340021"/>
    <lineage>
        <taxon>Bacteria</taxon>
        <taxon>Pseudomonadati</taxon>
        <taxon>Pseudomonadota</taxon>
        <taxon>Alphaproteobacteria</taxon>
        <taxon>Rhodobacterales</taxon>
        <taxon>Roseobacteraceae</taxon>
        <taxon>Thalassovita</taxon>
    </lineage>
</organism>
<sequence length="266" mass="29130">MHRQRSGVIPTEAGLLLIERGRRIVDEMSRTIDDISTLGSDPSGIVRIGLPGTISAIVSLPLITAAHKRYPRITINIAEAMSGFISTWAAEDRVDLCILYRDIGLPGFRSELLLEENLVVLSQARIDAAEHVSLKKLSKQMMVLPSKGHGLRDLIDKEFQAIGINASVALEIDSYANIKSLVANGFGASILPAHAVRDERDTGTLFVSQIEEGGLRRQVHLITPTRRPVTRAQLLVTELLREVVSDLINTETWSGAKLPDGSIKFP</sequence>
<dbReference type="GO" id="GO:0003700">
    <property type="term" value="F:DNA-binding transcription factor activity"/>
    <property type="evidence" value="ECO:0007669"/>
    <property type="project" value="TreeGrafter"/>
</dbReference>
<dbReference type="Gene3D" id="3.40.190.290">
    <property type="match status" value="1"/>
</dbReference>
<dbReference type="EMBL" id="CYSF01000006">
    <property type="protein sequence ID" value="CUH84164.1"/>
    <property type="molecule type" value="Genomic_DNA"/>
</dbReference>
<dbReference type="AlphaFoldDB" id="A0A0P1GNS8"/>
<dbReference type="InterPro" id="IPR005119">
    <property type="entry name" value="LysR_subst-bd"/>
</dbReference>
<accession>A0A0P1GNS8</accession>
<evidence type="ECO:0000259" key="2">
    <source>
        <dbReference type="Pfam" id="PF03466"/>
    </source>
</evidence>
<reference evidence="3 4" key="1">
    <citation type="submission" date="2015-09" db="EMBL/GenBank/DDBJ databases">
        <authorList>
            <consortium name="Swine Surveillance"/>
        </authorList>
    </citation>
    <scope>NUCLEOTIDE SEQUENCE [LARGE SCALE GENOMIC DNA]</scope>
    <source>
        <strain evidence="3 4">CECT 8383</strain>
    </source>
</reference>
<evidence type="ECO:0000313" key="4">
    <source>
        <dbReference type="Proteomes" id="UP000051681"/>
    </source>
</evidence>
<feature type="domain" description="LysR substrate-binding" evidence="2">
    <location>
        <begin position="41"/>
        <end position="243"/>
    </location>
</feature>
<keyword evidence="4" id="KW-1185">Reference proteome</keyword>
<name>A0A0P1GNS8_9RHOB</name>
<dbReference type="Proteomes" id="UP000051681">
    <property type="component" value="Unassembled WGS sequence"/>
</dbReference>
<proteinExistence type="predicted"/>
<evidence type="ECO:0000313" key="3">
    <source>
        <dbReference type="EMBL" id="CUH84164.1"/>
    </source>
</evidence>
<dbReference type="STRING" id="340021.TM5383_01369"/>